<accession>A0AAU3GMZ7</accession>
<dbReference type="GO" id="GO:0008168">
    <property type="term" value="F:methyltransferase activity"/>
    <property type="evidence" value="ECO:0007669"/>
    <property type="project" value="UniProtKB-KW"/>
</dbReference>
<protein>
    <submittedName>
        <fullName evidence="1">SAM-dependent methyltransferase</fullName>
    </submittedName>
</protein>
<keyword evidence="1" id="KW-0808">Transferase</keyword>
<keyword evidence="1" id="KW-0489">Methyltransferase</keyword>
<proteinExistence type="predicted"/>
<name>A0AAU3GMZ7_9ACTN</name>
<sequence length="267" mass="28848">MTDEQGIRTAAVDEFDTATPHSARVWNYWLGGKDNYEVDRRLGATMEELYPQIIEIARASRAFQGRALRFLAGEAGVRQFLDLGTGLPTANATHEVAQGVEPAARIVYVDNDPIVLAHARALLTSRPEGATDYVHADLTDAATVLREAARTLDLDQPVAVMVLSTLGHVADTDEAASLLRTYLDALPAGSYLMLCDTIETPETQAGSDEYASGGAAAYISRPREIMATFADGLELVEPGFGSISLWRPDEPAVGEPVDQWGFVAVKR</sequence>
<gene>
    <name evidence="1" type="ORF">OG626_05250</name>
</gene>
<dbReference type="Gene3D" id="3.40.50.150">
    <property type="entry name" value="Vaccinia Virus protein VP39"/>
    <property type="match status" value="1"/>
</dbReference>
<dbReference type="Pfam" id="PF04672">
    <property type="entry name" value="Methyltransf_19"/>
    <property type="match status" value="1"/>
</dbReference>
<dbReference type="AlphaFoldDB" id="A0AAU3GMZ7"/>
<dbReference type="InterPro" id="IPR006764">
    <property type="entry name" value="SAM_dep_MeTrfase_SAV2177_type"/>
</dbReference>
<reference evidence="1" key="1">
    <citation type="submission" date="2022-10" db="EMBL/GenBank/DDBJ databases">
        <title>The complete genomes of actinobacterial strains from the NBC collection.</title>
        <authorList>
            <person name="Joergensen T.S."/>
            <person name="Alvarez Arevalo M."/>
            <person name="Sterndorff E.B."/>
            <person name="Faurdal D."/>
            <person name="Vuksanovic O."/>
            <person name="Mourched A.-S."/>
            <person name="Charusanti P."/>
            <person name="Shaw S."/>
            <person name="Blin K."/>
            <person name="Weber T."/>
        </authorList>
    </citation>
    <scope>NUCLEOTIDE SEQUENCE</scope>
    <source>
        <strain evidence="1">NBC_01401</strain>
    </source>
</reference>
<dbReference type="InterPro" id="IPR029063">
    <property type="entry name" value="SAM-dependent_MTases_sf"/>
</dbReference>
<dbReference type="SUPFAM" id="SSF53335">
    <property type="entry name" value="S-adenosyl-L-methionine-dependent methyltransferases"/>
    <property type="match status" value="1"/>
</dbReference>
<dbReference type="PIRSF" id="PIRSF017393">
    <property type="entry name" value="MTase_SAV2177"/>
    <property type="match status" value="1"/>
</dbReference>
<dbReference type="EMBL" id="CP109535">
    <property type="protein sequence ID" value="WTY94348.1"/>
    <property type="molecule type" value="Genomic_DNA"/>
</dbReference>
<evidence type="ECO:0000313" key="1">
    <source>
        <dbReference type="EMBL" id="WTY94348.1"/>
    </source>
</evidence>
<dbReference type="CDD" id="cd02440">
    <property type="entry name" value="AdoMet_MTases"/>
    <property type="match status" value="1"/>
</dbReference>
<organism evidence="1">
    <name type="scientific">Streptomyces sp. NBC_01401</name>
    <dbReference type="NCBI Taxonomy" id="2903854"/>
    <lineage>
        <taxon>Bacteria</taxon>
        <taxon>Bacillati</taxon>
        <taxon>Actinomycetota</taxon>
        <taxon>Actinomycetes</taxon>
        <taxon>Kitasatosporales</taxon>
        <taxon>Streptomycetaceae</taxon>
        <taxon>Streptomyces</taxon>
    </lineage>
</organism>
<dbReference type="GO" id="GO:0032259">
    <property type="term" value="P:methylation"/>
    <property type="evidence" value="ECO:0007669"/>
    <property type="project" value="UniProtKB-KW"/>
</dbReference>